<dbReference type="PANTHER" id="PTHR11851">
    <property type="entry name" value="METALLOPROTEASE"/>
    <property type="match status" value="1"/>
</dbReference>
<dbReference type="GO" id="GO:0008233">
    <property type="term" value="F:peptidase activity"/>
    <property type="evidence" value="ECO:0007669"/>
    <property type="project" value="UniProtKB-KW"/>
</dbReference>
<organism evidence="3">
    <name type="scientific">hydrothermal vent metagenome</name>
    <dbReference type="NCBI Taxonomy" id="652676"/>
    <lineage>
        <taxon>unclassified sequences</taxon>
        <taxon>metagenomes</taxon>
        <taxon>ecological metagenomes</taxon>
    </lineage>
</organism>
<feature type="domain" description="Peptidase M16 N-terminal" evidence="1">
    <location>
        <begin position="43"/>
        <end position="159"/>
    </location>
</feature>
<reference evidence="3" key="1">
    <citation type="submission" date="2018-10" db="EMBL/GenBank/DDBJ databases">
        <authorList>
            <person name="Aoki K."/>
        </authorList>
    </citation>
    <scope>NUCLEOTIDE SEQUENCE</scope>
</reference>
<dbReference type="InterPro" id="IPR007863">
    <property type="entry name" value="Peptidase_M16_C"/>
</dbReference>
<dbReference type="Pfam" id="PF05193">
    <property type="entry name" value="Peptidase_M16_C"/>
    <property type="match status" value="1"/>
</dbReference>
<dbReference type="SUPFAM" id="SSF63411">
    <property type="entry name" value="LuxS/MPP-like metallohydrolase"/>
    <property type="match status" value="2"/>
</dbReference>
<proteinExistence type="predicted"/>
<protein>
    <submittedName>
        <fullName evidence="3">Zinc protease-like protein</fullName>
    </submittedName>
</protein>
<evidence type="ECO:0000313" key="3">
    <source>
        <dbReference type="EMBL" id="VAY87366.1"/>
    </source>
</evidence>
<feature type="domain" description="Peptidase M16 C-terminal" evidence="2">
    <location>
        <begin position="169"/>
        <end position="344"/>
    </location>
</feature>
<evidence type="ECO:0000259" key="2">
    <source>
        <dbReference type="Pfam" id="PF05193"/>
    </source>
</evidence>
<gene>
    <name evidence="3" type="ORF">MNB_ARC-1_225</name>
</gene>
<sequence>MSATIRNIKINDTMVPIIFEKHSSLPIFNLQLIFKNSGFIVDKNQSGLTSLSAKLLNEGTKKDGVIKFARNLENKAISIHTSNGFETFVIEVSCLKSEMKTALKFLDQLLNDPNFSNKTLDKLKTLQISKLKQKENDFDYVAHIQLNKLIFNGTALEHSPLGDIKSIKNIQLKDIKTNIKNIFNLDNLIVVAGGDISFKELKLSIKPIIKNFKPYGSATIKNIKASSSVKNKIIYKKTQQAYVYFGSPFNIDSNDKNIYKAKVASFILGGSGFGSRLMEEIRVKRGLAYSAYGDILSSKSNSIFTGYLQTKIKNQKEAQELVVTLINEFIKNGVTQKELNSAKKFLLGSEPLRTETFAQRQNRAFYLYYKGLKQSYPADELKLIEDLELKDLNNFIKSHKEMKNLSFAIVTQK</sequence>
<name>A0A3B1E4Z7_9ZZZZ</name>
<dbReference type="GO" id="GO:0006508">
    <property type="term" value="P:proteolysis"/>
    <property type="evidence" value="ECO:0007669"/>
    <property type="project" value="UniProtKB-KW"/>
</dbReference>
<dbReference type="AlphaFoldDB" id="A0A3B1E4Z7"/>
<keyword evidence="3" id="KW-0378">Hydrolase</keyword>
<keyword evidence="3" id="KW-0645">Protease</keyword>
<dbReference type="Gene3D" id="3.30.830.10">
    <property type="entry name" value="Metalloenzyme, LuxS/M16 peptidase-like"/>
    <property type="match status" value="2"/>
</dbReference>
<accession>A0A3B1E4Z7</accession>
<evidence type="ECO:0000259" key="1">
    <source>
        <dbReference type="Pfam" id="PF00675"/>
    </source>
</evidence>
<dbReference type="Pfam" id="PF00675">
    <property type="entry name" value="Peptidase_M16"/>
    <property type="match status" value="1"/>
</dbReference>
<dbReference type="GO" id="GO:0046872">
    <property type="term" value="F:metal ion binding"/>
    <property type="evidence" value="ECO:0007669"/>
    <property type="project" value="InterPro"/>
</dbReference>
<dbReference type="InterPro" id="IPR011765">
    <property type="entry name" value="Pept_M16_N"/>
</dbReference>
<dbReference type="InterPro" id="IPR011249">
    <property type="entry name" value="Metalloenz_LuxS/M16"/>
</dbReference>
<dbReference type="PANTHER" id="PTHR11851:SF225">
    <property type="entry name" value="NON-PEPTIDASE HOMOLOG YMXG"/>
    <property type="match status" value="1"/>
</dbReference>
<dbReference type="EMBL" id="UOYO01000024">
    <property type="protein sequence ID" value="VAY87366.1"/>
    <property type="molecule type" value="Genomic_DNA"/>
</dbReference>
<dbReference type="InterPro" id="IPR050361">
    <property type="entry name" value="MPP/UQCRC_Complex"/>
</dbReference>